<dbReference type="FunFam" id="3.30.200.20:FF:000042">
    <property type="entry name" value="Aurora kinase A"/>
    <property type="match status" value="1"/>
</dbReference>
<dbReference type="InterPro" id="IPR011009">
    <property type="entry name" value="Kinase-like_dom_sf"/>
</dbReference>
<dbReference type="RefSeq" id="XP_030836097.1">
    <property type="nucleotide sequence ID" value="XM_030980237.1"/>
</dbReference>
<feature type="domain" description="Cryptic POLO box 2 (CPB2)" evidence="22">
    <location>
        <begin position="748"/>
        <end position="861"/>
    </location>
</feature>
<evidence type="ECO:0000259" key="22">
    <source>
        <dbReference type="PROSITE" id="PS51985"/>
    </source>
</evidence>
<feature type="domain" description="Cryptic POLO box 1 (CPB1)" evidence="21">
    <location>
        <begin position="632"/>
        <end position="747"/>
    </location>
</feature>
<protein>
    <recommendedName>
        <fullName evidence="3">Serine/threonine-protein kinase PLK4</fullName>
        <ecNumber evidence="2">2.7.11.21</ecNumber>
    </recommendedName>
    <alternativeName>
        <fullName evidence="12">Polo-like kinase 4</fullName>
    </alternativeName>
    <alternativeName>
        <fullName evidence="13 14">Serine/threonine-protein kinase SAK</fullName>
    </alternativeName>
</protein>
<dbReference type="InterPro" id="IPR000959">
    <property type="entry name" value="POLO_box_dom"/>
</dbReference>
<sequence>MEDRIENYQVLNLLGRGGFACVYRAKTISTGQEVAIKMIDKKLMQSSGMATRVKNEVEIHCQLKHPSILELYSYFEDNNYVYLVLELAQNGELLRYLKKKARVFGEEEARQFLEEIVIGLLYLHSHGILHRDLTLANILLTRDMHCKIADFGLAAQLKLPEEQHYTMCGTPNYISPEIATRGPHGLQSDVWSLGCMLYTFLTGTPPFDTEAVKTTLNKVMLAEYVMPTHISMEAKDLINKMLRKDPTERIGLSTVLDHPFMDKTRFNGTKNRPLSKRPVESSLDSGLATMATISSSHTSNRTSSRSRPMRALPLSTLTPVISEGEGSRGQVKGHHHGDGIGSSWNQYDRHPPSPPVRQRANHSAALQSRSEQAGETLESRPWFSGAALKQKASSSQDLRVTSSDRTQPPASSHTSHTSQTRDYNLSTKPSMSDGNMKGFDTKPRGMYQSHEQDIHRSHGHVYYDDAQVKRSGSWKSQEFFGQHGSILREKSRTETSGHYDRVDDAKHRLFSEADIDSDRRRDLTVRTDHAMDKCTDKKQSAQSSVSDHPSVHGMHAALPSPASCAGLSSKQDGALHKDSKAAEKSSHRRSQSKSHDLDKGSDWTQRHTRKHEKREGGGGGGGKGEGGAGVQSLAHLTPPLNATRLRPIRQRTRNAVVSIMLGGEVCLEFLKTKDGQDRVVEVLRISQDGMQVTIYQPNGGKGFPIMDDPPSPPQDSGITKHSYHDLPSKYWKKYQYASRFIQLVRSKTPKVTFYTPHAKCMLMENGPTADCEACFYDGTKIHATSAELDVTESNGQTVKLPADQNSDQIPSHLKPIISSFYTWRQHCVDVESAIASLESRHGYGPFFPLILSRFKELLNQCINHCVYLFMYYYFMLYRKPLQESYQQGNKVTASKNIRTSAATSHTTPATTATSTNTVPPSTTPHPGGPTQACPQGSVTSPSVMAAPTASVCSFDGTICSVARSVQGKDRTRHRKTDKGGSSKEACKVTSQASSHPEGKDGVLKSVFVPNIGWASQMSSGEVRVQYNDGSMILVHATTSTIKYMDSQGKGQSYGRNAVLPSHIREKLLHMPHIIQLFVNQNKPT</sequence>
<feature type="compositionally biased region" description="Basic and acidic residues" evidence="18">
    <location>
        <begin position="529"/>
        <end position="539"/>
    </location>
</feature>
<dbReference type="Gene3D" id="2.40.50.930">
    <property type="match status" value="1"/>
</dbReference>
<evidence type="ECO:0000313" key="24">
    <source>
        <dbReference type="Proteomes" id="UP000007110"/>
    </source>
</evidence>
<dbReference type="FunFam" id="1.10.510.10:FF:000576">
    <property type="entry name" value="Serine/threonine-protein kinase PLK4"/>
    <property type="match status" value="1"/>
</dbReference>
<reference evidence="24" key="1">
    <citation type="submission" date="2015-02" db="EMBL/GenBank/DDBJ databases">
        <title>Genome sequencing for Strongylocentrotus purpuratus.</title>
        <authorList>
            <person name="Murali S."/>
            <person name="Liu Y."/>
            <person name="Vee V."/>
            <person name="English A."/>
            <person name="Wang M."/>
            <person name="Skinner E."/>
            <person name="Han Y."/>
            <person name="Muzny D.M."/>
            <person name="Worley K.C."/>
            <person name="Gibbs R.A."/>
        </authorList>
    </citation>
    <scope>NUCLEOTIDE SEQUENCE</scope>
</reference>
<dbReference type="PROSITE" id="PS51984">
    <property type="entry name" value="CPB1"/>
    <property type="match status" value="1"/>
</dbReference>
<dbReference type="OMA" id="NIVERCH"/>
<dbReference type="PROSITE" id="PS00107">
    <property type="entry name" value="PROTEIN_KINASE_ATP"/>
    <property type="match status" value="1"/>
</dbReference>
<evidence type="ECO:0000256" key="7">
    <source>
        <dbReference type="ARBA" id="ARBA00022741"/>
    </source>
</evidence>
<feature type="domain" description="Protein kinase" evidence="19">
    <location>
        <begin position="8"/>
        <end position="261"/>
    </location>
</feature>
<dbReference type="PROSITE" id="PS51985">
    <property type="entry name" value="CPB2"/>
    <property type="match status" value="1"/>
</dbReference>
<dbReference type="PROSITE" id="PS50011">
    <property type="entry name" value="PROTEIN_KINASE_DOM"/>
    <property type="match status" value="1"/>
</dbReference>
<dbReference type="Pfam" id="PF18190">
    <property type="entry name" value="Plk4_PB1"/>
    <property type="match status" value="1"/>
</dbReference>
<evidence type="ECO:0000259" key="21">
    <source>
        <dbReference type="PROSITE" id="PS51984"/>
    </source>
</evidence>
<dbReference type="PANTHER" id="PTHR24345:SF91">
    <property type="entry name" value="SERINE_THREONINE-PROTEIN KINASE PLK4"/>
    <property type="match status" value="1"/>
</dbReference>
<dbReference type="InterPro" id="IPR017441">
    <property type="entry name" value="Protein_kinase_ATP_BS"/>
</dbReference>
<keyword evidence="24" id="KW-1185">Reference proteome</keyword>
<feature type="binding site" evidence="17">
    <location>
        <position position="37"/>
    </location>
    <ligand>
        <name>ATP</name>
        <dbReference type="ChEBI" id="CHEBI:30616"/>
    </ligand>
</feature>
<dbReference type="CTD" id="10733"/>
<feature type="compositionally biased region" description="Low complexity" evidence="18">
    <location>
        <begin position="292"/>
        <end position="306"/>
    </location>
</feature>
<feature type="compositionally biased region" description="Basic and acidic residues" evidence="18">
    <location>
        <begin position="977"/>
        <end position="986"/>
    </location>
</feature>
<evidence type="ECO:0000256" key="9">
    <source>
        <dbReference type="ARBA" id="ARBA00022840"/>
    </source>
</evidence>
<feature type="region of interest" description="Disordered" evidence="18">
    <location>
        <begin position="896"/>
        <end position="939"/>
    </location>
</feature>
<dbReference type="OrthoDB" id="10004143at2759"/>
<comment type="catalytic activity">
    <reaction evidence="16">
        <text>L-seryl-[protein] + ATP = O-phospho-L-seryl-[protein] + ADP + H(+)</text>
        <dbReference type="Rhea" id="RHEA:17989"/>
        <dbReference type="Rhea" id="RHEA-COMP:9863"/>
        <dbReference type="Rhea" id="RHEA-COMP:11604"/>
        <dbReference type="ChEBI" id="CHEBI:15378"/>
        <dbReference type="ChEBI" id="CHEBI:29999"/>
        <dbReference type="ChEBI" id="CHEBI:30616"/>
        <dbReference type="ChEBI" id="CHEBI:83421"/>
        <dbReference type="ChEBI" id="CHEBI:456216"/>
        <dbReference type="EC" id="2.7.11.21"/>
    </reaction>
</comment>
<keyword evidence="9 17" id="KW-0067">ATP-binding</keyword>
<evidence type="ECO:0000256" key="6">
    <source>
        <dbReference type="ARBA" id="ARBA00022679"/>
    </source>
</evidence>
<feature type="domain" description="POLO box" evidence="20">
    <location>
        <begin position="1001"/>
        <end position="1079"/>
    </location>
</feature>
<dbReference type="PANTHER" id="PTHR24345">
    <property type="entry name" value="SERINE/THREONINE-PROTEIN KINASE PLK"/>
    <property type="match status" value="1"/>
</dbReference>
<dbReference type="AlphaFoldDB" id="A0A7M7SWA0"/>
<keyword evidence="10" id="KW-0832">Ubl conjugation</keyword>
<dbReference type="FunFam" id="3.30.1120.120:FF:000001">
    <property type="entry name" value="serine/threonine-protein kinase PLK4 isoform X2"/>
    <property type="match status" value="1"/>
</dbReference>
<feature type="compositionally biased region" description="Basic and acidic residues" evidence="18">
    <location>
        <begin position="593"/>
        <end position="605"/>
    </location>
</feature>
<feature type="compositionally biased region" description="Polar residues" evidence="18">
    <location>
        <begin position="364"/>
        <end position="373"/>
    </location>
</feature>
<evidence type="ECO:0000256" key="15">
    <source>
        <dbReference type="ARBA" id="ARBA00047802"/>
    </source>
</evidence>
<dbReference type="InterPro" id="IPR033698">
    <property type="entry name" value="POLO_box_Plk4_2"/>
</dbReference>
<evidence type="ECO:0000256" key="13">
    <source>
        <dbReference type="ARBA" id="ARBA00030429"/>
    </source>
</evidence>
<keyword evidence="4" id="KW-0963">Cytoplasm</keyword>
<feature type="compositionally biased region" description="Basic and acidic residues" evidence="18">
    <location>
        <begin position="573"/>
        <end position="585"/>
    </location>
</feature>
<feature type="region of interest" description="Disordered" evidence="18">
    <location>
        <begin position="263"/>
        <end position="453"/>
    </location>
</feature>
<feature type="region of interest" description="Disordered" evidence="18">
    <location>
        <begin position="965"/>
        <end position="1001"/>
    </location>
</feature>
<dbReference type="Gene3D" id="3.30.1120.130">
    <property type="match status" value="1"/>
</dbReference>
<feature type="compositionally biased region" description="Low complexity" evidence="18">
    <location>
        <begin position="899"/>
        <end position="920"/>
    </location>
</feature>
<dbReference type="Pfam" id="PF00069">
    <property type="entry name" value="Pkinase"/>
    <property type="match status" value="1"/>
</dbReference>
<accession>A0A7M7SWA0</accession>
<keyword evidence="11" id="KW-0206">Cytoskeleton</keyword>
<dbReference type="Gene3D" id="1.10.510.10">
    <property type="entry name" value="Transferase(Phosphotransferase) domain 1"/>
    <property type="match status" value="1"/>
</dbReference>
<evidence type="ECO:0000256" key="3">
    <source>
        <dbReference type="ARBA" id="ARBA00020245"/>
    </source>
</evidence>
<evidence type="ECO:0000259" key="19">
    <source>
        <dbReference type="PROSITE" id="PS50011"/>
    </source>
</evidence>
<evidence type="ECO:0000256" key="2">
    <source>
        <dbReference type="ARBA" id="ARBA00012424"/>
    </source>
</evidence>
<dbReference type="InterPro" id="IPR033696">
    <property type="entry name" value="POLO_box_Plk4_C"/>
</dbReference>
<evidence type="ECO:0000256" key="14">
    <source>
        <dbReference type="ARBA" id="ARBA00030924"/>
    </source>
</evidence>
<proteinExistence type="predicted"/>
<evidence type="ECO:0000256" key="4">
    <source>
        <dbReference type="ARBA" id="ARBA00022490"/>
    </source>
</evidence>
<dbReference type="InParanoid" id="A0A7M7SWA0"/>
<feature type="compositionally biased region" description="Polar residues" evidence="18">
    <location>
        <begin position="391"/>
        <end position="433"/>
    </location>
</feature>
<dbReference type="InterPro" id="IPR008266">
    <property type="entry name" value="Tyr_kinase_AS"/>
</dbReference>
<dbReference type="GO" id="GO:0005814">
    <property type="term" value="C:centriole"/>
    <property type="evidence" value="ECO:0007669"/>
    <property type="project" value="UniProtKB-SubCell"/>
</dbReference>
<dbReference type="GO" id="GO:0004674">
    <property type="term" value="F:protein serine/threonine kinase activity"/>
    <property type="evidence" value="ECO:0007669"/>
    <property type="project" value="UniProtKB-KW"/>
</dbReference>
<keyword evidence="7 17" id="KW-0547">Nucleotide-binding</keyword>
<dbReference type="CDD" id="cd13116">
    <property type="entry name" value="POLO_box_Plk4_3"/>
    <property type="match status" value="1"/>
</dbReference>
<dbReference type="InterPro" id="IPR047108">
    <property type="entry name" value="Plk4-like_POLO_box_2_sf"/>
</dbReference>
<evidence type="ECO:0000256" key="5">
    <source>
        <dbReference type="ARBA" id="ARBA00022527"/>
    </source>
</evidence>
<dbReference type="EC" id="2.7.11.21" evidence="2"/>
<dbReference type="InterPro" id="IPR033699">
    <property type="entry name" value="POLO_box_Plk4_1"/>
</dbReference>
<dbReference type="GeneID" id="589028"/>
<keyword evidence="6" id="KW-0808">Transferase</keyword>
<evidence type="ECO:0000256" key="16">
    <source>
        <dbReference type="ARBA" id="ARBA00048347"/>
    </source>
</evidence>
<keyword evidence="5" id="KW-0723">Serine/threonine-protein kinase</keyword>
<evidence type="ECO:0000313" key="23">
    <source>
        <dbReference type="EnsemblMetazoa" id="XP_030836097"/>
    </source>
</evidence>
<evidence type="ECO:0000256" key="8">
    <source>
        <dbReference type="ARBA" id="ARBA00022777"/>
    </source>
</evidence>
<evidence type="ECO:0000256" key="17">
    <source>
        <dbReference type="PROSITE-ProRule" id="PRU10141"/>
    </source>
</evidence>
<evidence type="ECO:0000256" key="1">
    <source>
        <dbReference type="ARBA" id="ARBA00004114"/>
    </source>
</evidence>
<dbReference type="CDD" id="cd13115">
    <property type="entry name" value="POLO_box_Plk4_2"/>
    <property type="match status" value="1"/>
</dbReference>
<dbReference type="GO" id="GO:0005634">
    <property type="term" value="C:nucleus"/>
    <property type="evidence" value="ECO:0000318"/>
    <property type="project" value="GO_Central"/>
</dbReference>
<dbReference type="FunCoup" id="A0A7M7SWA0">
    <property type="interactions" value="885"/>
</dbReference>
<dbReference type="SUPFAM" id="SSF56112">
    <property type="entry name" value="Protein kinase-like (PK-like)"/>
    <property type="match status" value="1"/>
</dbReference>
<feature type="compositionally biased region" description="Gly residues" evidence="18">
    <location>
        <begin position="617"/>
        <end position="629"/>
    </location>
</feature>
<dbReference type="FunFam" id="2.40.50.930:FF:000001">
    <property type="entry name" value="Serine/threonine-protein kinase PLK4"/>
    <property type="match status" value="1"/>
</dbReference>
<dbReference type="KEGG" id="spu:589028"/>
<organism evidence="23 24">
    <name type="scientific">Strongylocentrotus purpuratus</name>
    <name type="common">Purple sea urchin</name>
    <dbReference type="NCBI Taxonomy" id="7668"/>
    <lineage>
        <taxon>Eukaryota</taxon>
        <taxon>Metazoa</taxon>
        <taxon>Echinodermata</taxon>
        <taxon>Eleutherozoa</taxon>
        <taxon>Echinozoa</taxon>
        <taxon>Echinoidea</taxon>
        <taxon>Euechinoidea</taxon>
        <taxon>Echinacea</taxon>
        <taxon>Camarodonta</taxon>
        <taxon>Echinidea</taxon>
        <taxon>Strongylocentrotidae</taxon>
        <taxon>Strongylocentrotus</taxon>
    </lineage>
</organism>
<dbReference type="CDD" id="cd13114">
    <property type="entry name" value="POLO_box_Plk4_1"/>
    <property type="match status" value="1"/>
</dbReference>
<dbReference type="EnsemblMetazoa" id="XM_030980237">
    <property type="protein sequence ID" value="XP_030836097"/>
    <property type="gene ID" value="LOC589028"/>
</dbReference>
<keyword evidence="8" id="KW-0418">Kinase</keyword>
<dbReference type="InterPro" id="IPR000719">
    <property type="entry name" value="Prot_kinase_dom"/>
</dbReference>
<dbReference type="Gene3D" id="3.30.1120.120">
    <property type="match status" value="1"/>
</dbReference>
<comment type="catalytic activity">
    <reaction evidence="15">
        <text>L-threonyl-[protein] + ATP = O-phospho-L-threonyl-[protein] + ADP + H(+)</text>
        <dbReference type="Rhea" id="RHEA:46608"/>
        <dbReference type="Rhea" id="RHEA-COMP:11060"/>
        <dbReference type="Rhea" id="RHEA-COMP:11605"/>
        <dbReference type="ChEBI" id="CHEBI:15378"/>
        <dbReference type="ChEBI" id="CHEBI:30013"/>
        <dbReference type="ChEBI" id="CHEBI:30616"/>
        <dbReference type="ChEBI" id="CHEBI:61977"/>
        <dbReference type="ChEBI" id="CHEBI:456216"/>
        <dbReference type="EC" id="2.7.11.21"/>
    </reaction>
</comment>
<dbReference type="SUPFAM" id="SSF82615">
    <property type="entry name" value="Polo-box domain"/>
    <property type="match status" value="1"/>
</dbReference>
<dbReference type="PROSITE" id="PS50078">
    <property type="entry name" value="POLO_BOX"/>
    <property type="match status" value="1"/>
</dbReference>
<dbReference type="InterPro" id="IPR046437">
    <property type="entry name" value="Ser_Thr-PK_POLO_box_1_sf"/>
</dbReference>
<evidence type="ECO:0000256" key="12">
    <source>
        <dbReference type="ARBA" id="ARBA00030332"/>
    </source>
</evidence>
<feature type="region of interest" description="Disordered" evidence="18">
    <location>
        <begin position="529"/>
        <end position="646"/>
    </location>
</feature>
<evidence type="ECO:0000256" key="18">
    <source>
        <dbReference type="SAM" id="MobiDB-lite"/>
    </source>
</evidence>
<dbReference type="PROSITE" id="PS00109">
    <property type="entry name" value="PROTEIN_KINASE_TYR"/>
    <property type="match status" value="1"/>
</dbReference>
<dbReference type="Pfam" id="PF18409">
    <property type="entry name" value="Plk4_PB2"/>
    <property type="match status" value="1"/>
</dbReference>
<name>A0A7M7SWA0_STRPU</name>
<evidence type="ECO:0000259" key="20">
    <source>
        <dbReference type="PROSITE" id="PS50078"/>
    </source>
</evidence>
<dbReference type="GO" id="GO:0005524">
    <property type="term" value="F:ATP binding"/>
    <property type="evidence" value="ECO:0007669"/>
    <property type="project" value="UniProtKB-UniRule"/>
</dbReference>
<comment type="subcellular location">
    <subcellularLocation>
        <location evidence="1">Cytoplasm</location>
        <location evidence="1">Cytoskeleton</location>
        <location evidence="1">Microtubule organizing center</location>
        <location evidence="1">Centrosome</location>
        <location evidence="1">Centriole</location>
    </subcellularLocation>
</comment>
<reference evidence="23" key="2">
    <citation type="submission" date="2021-01" db="UniProtKB">
        <authorList>
            <consortium name="EnsemblMetazoa"/>
        </authorList>
    </citation>
    <scope>IDENTIFICATION</scope>
</reference>
<evidence type="ECO:0000256" key="10">
    <source>
        <dbReference type="ARBA" id="ARBA00022843"/>
    </source>
</evidence>
<evidence type="ECO:0000256" key="11">
    <source>
        <dbReference type="ARBA" id="ARBA00023212"/>
    </source>
</evidence>
<dbReference type="Proteomes" id="UP000007110">
    <property type="component" value="Unassembled WGS sequence"/>
</dbReference>